<sequence length="194" mass="21740">MVTLIFSTIIFFVATNIDDIFLLMTWFSQAKTTEQKRFIVAGQYLGFILLLTISIIGAFGALLIPKAWIGILGLIPIFIGIQSLVSLCQMRKDKSNRFVWLLKTASVTFVNGVDNIGVYIPFFSANSLRNIILIMVILLALVAVLCYLGNALVHQPLIAQTLERKGHIIVPFVLIGLGTFILIKHDTFRYVFNF</sequence>
<feature type="transmembrane region" description="Helical" evidence="1">
    <location>
        <begin position="67"/>
        <end position="88"/>
    </location>
</feature>
<feature type="transmembrane region" description="Helical" evidence="1">
    <location>
        <begin position="165"/>
        <end position="183"/>
    </location>
</feature>
<organism evidence="2 3">
    <name type="scientific">Cytobacillus citreus</name>
    <dbReference type="NCBI Taxonomy" id="2833586"/>
    <lineage>
        <taxon>Bacteria</taxon>
        <taxon>Bacillati</taxon>
        <taxon>Bacillota</taxon>
        <taxon>Bacilli</taxon>
        <taxon>Bacillales</taxon>
        <taxon>Bacillaceae</taxon>
        <taxon>Cytobacillus</taxon>
    </lineage>
</organism>
<dbReference type="Pfam" id="PF03596">
    <property type="entry name" value="Cad"/>
    <property type="match status" value="1"/>
</dbReference>
<feature type="transmembrane region" description="Helical" evidence="1">
    <location>
        <begin position="132"/>
        <end position="153"/>
    </location>
</feature>
<evidence type="ECO:0000313" key="2">
    <source>
        <dbReference type="EMBL" id="MBS4190512.1"/>
    </source>
</evidence>
<gene>
    <name evidence="2" type="ORF">KHA94_09950</name>
</gene>
<name>A0ABS5NRR7_9BACI</name>
<keyword evidence="1" id="KW-0812">Transmembrane</keyword>
<dbReference type="InterPro" id="IPR004676">
    <property type="entry name" value="Cd-R_transporter"/>
</dbReference>
<proteinExistence type="predicted"/>
<feature type="transmembrane region" description="Helical" evidence="1">
    <location>
        <begin position="100"/>
        <end position="120"/>
    </location>
</feature>
<comment type="caution">
    <text evidence="2">The sequence shown here is derived from an EMBL/GenBank/DDBJ whole genome shotgun (WGS) entry which is preliminary data.</text>
</comment>
<evidence type="ECO:0000256" key="1">
    <source>
        <dbReference type="SAM" id="Phobius"/>
    </source>
</evidence>
<reference evidence="2 3" key="1">
    <citation type="submission" date="2021-05" db="EMBL/GenBank/DDBJ databases">
        <title>Novel Bacillus species.</title>
        <authorList>
            <person name="Liu G."/>
        </authorList>
    </citation>
    <scope>NUCLEOTIDE SEQUENCE [LARGE SCALE GENOMIC DNA]</scope>
    <source>
        <strain evidence="2 3">FJAT-49705</strain>
    </source>
</reference>
<accession>A0ABS5NRR7</accession>
<keyword evidence="1" id="KW-1133">Transmembrane helix</keyword>
<dbReference type="RefSeq" id="WP_213101953.1">
    <property type="nucleotide sequence ID" value="NZ_JAGYPM010000002.1"/>
</dbReference>
<keyword evidence="1" id="KW-0472">Membrane</keyword>
<keyword evidence="3" id="KW-1185">Reference proteome</keyword>
<dbReference type="Proteomes" id="UP000681027">
    <property type="component" value="Unassembled WGS sequence"/>
</dbReference>
<evidence type="ECO:0000313" key="3">
    <source>
        <dbReference type="Proteomes" id="UP000681027"/>
    </source>
</evidence>
<protein>
    <submittedName>
        <fullName evidence="2">Cadmium resistance transporter</fullName>
    </submittedName>
</protein>
<feature type="transmembrane region" description="Helical" evidence="1">
    <location>
        <begin position="38"/>
        <end position="61"/>
    </location>
</feature>
<feature type="transmembrane region" description="Helical" evidence="1">
    <location>
        <begin position="6"/>
        <end position="26"/>
    </location>
</feature>
<dbReference type="EMBL" id="JAGYPM010000002">
    <property type="protein sequence ID" value="MBS4190512.1"/>
    <property type="molecule type" value="Genomic_DNA"/>
</dbReference>